<dbReference type="AlphaFoldDB" id="A0A1X6NTG9"/>
<name>A0A1X6NTG9_PORUM</name>
<feature type="region of interest" description="Disordered" evidence="1">
    <location>
        <begin position="1"/>
        <end position="101"/>
    </location>
</feature>
<evidence type="ECO:0000313" key="3">
    <source>
        <dbReference type="Proteomes" id="UP000218209"/>
    </source>
</evidence>
<gene>
    <name evidence="2" type="ORF">BU14_0494s0009</name>
</gene>
<sequence length="101" mass="10414">MKSTLPVRDAPRSAATRARPPAHHQGSGCPASRYAARCGAHGEEEEEGNHNGRPRSWEQKSAFASLADGAAATTAQGSANDPAGSTRREPAAAHAQPSDGE</sequence>
<evidence type="ECO:0000256" key="1">
    <source>
        <dbReference type="SAM" id="MobiDB-lite"/>
    </source>
</evidence>
<dbReference type="Proteomes" id="UP000218209">
    <property type="component" value="Unassembled WGS sequence"/>
</dbReference>
<proteinExistence type="predicted"/>
<keyword evidence="3" id="KW-1185">Reference proteome</keyword>
<evidence type="ECO:0000313" key="2">
    <source>
        <dbReference type="EMBL" id="OSX71855.1"/>
    </source>
</evidence>
<protein>
    <submittedName>
        <fullName evidence="2">Uncharacterized protein</fullName>
    </submittedName>
</protein>
<feature type="compositionally biased region" description="Low complexity" evidence="1">
    <location>
        <begin position="61"/>
        <end position="79"/>
    </location>
</feature>
<organism evidence="2 3">
    <name type="scientific">Porphyra umbilicalis</name>
    <name type="common">Purple laver</name>
    <name type="synonym">Red alga</name>
    <dbReference type="NCBI Taxonomy" id="2786"/>
    <lineage>
        <taxon>Eukaryota</taxon>
        <taxon>Rhodophyta</taxon>
        <taxon>Bangiophyceae</taxon>
        <taxon>Bangiales</taxon>
        <taxon>Bangiaceae</taxon>
        <taxon>Porphyra</taxon>
    </lineage>
</organism>
<accession>A0A1X6NTG9</accession>
<dbReference type="EMBL" id="KV919103">
    <property type="protein sequence ID" value="OSX71855.1"/>
    <property type="molecule type" value="Genomic_DNA"/>
</dbReference>
<reference evidence="2 3" key="1">
    <citation type="submission" date="2017-03" db="EMBL/GenBank/DDBJ databases">
        <title>WGS assembly of Porphyra umbilicalis.</title>
        <authorList>
            <person name="Brawley S.H."/>
            <person name="Blouin N.A."/>
            <person name="Ficko-Blean E."/>
            <person name="Wheeler G.L."/>
            <person name="Lohr M."/>
            <person name="Goodson H.V."/>
            <person name="Jenkins J.W."/>
            <person name="Blaby-Haas C.E."/>
            <person name="Helliwell K.E."/>
            <person name="Chan C."/>
            <person name="Marriage T."/>
            <person name="Bhattacharya D."/>
            <person name="Klein A.S."/>
            <person name="Badis Y."/>
            <person name="Brodie J."/>
            <person name="Cao Y."/>
            <person name="Collen J."/>
            <person name="Dittami S.M."/>
            <person name="Gachon C.M."/>
            <person name="Green B.R."/>
            <person name="Karpowicz S."/>
            <person name="Kim J.W."/>
            <person name="Kudahl U."/>
            <person name="Lin S."/>
            <person name="Michel G."/>
            <person name="Mittag M."/>
            <person name="Olson B.J."/>
            <person name="Pangilinan J."/>
            <person name="Peng Y."/>
            <person name="Qiu H."/>
            <person name="Shu S."/>
            <person name="Singer J.T."/>
            <person name="Smith A.G."/>
            <person name="Sprecher B.N."/>
            <person name="Wagner V."/>
            <person name="Wang W."/>
            <person name="Wang Z.-Y."/>
            <person name="Yan J."/>
            <person name="Yarish C."/>
            <person name="Zoeuner-Riek S."/>
            <person name="Zhuang Y."/>
            <person name="Zou Y."/>
            <person name="Lindquist E.A."/>
            <person name="Grimwood J."/>
            <person name="Barry K."/>
            <person name="Rokhsar D.S."/>
            <person name="Schmutz J."/>
            <person name="Stiller J.W."/>
            <person name="Grossman A.R."/>
            <person name="Prochnik S.E."/>
        </authorList>
    </citation>
    <scope>NUCLEOTIDE SEQUENCE [LARGE SCALE GENOMIC DNA]</scope>
    <source>
        <strain evidence="2">4086291</strain>
    </source>
</reference>